<name>L9UW99_HALVD</name>
<proteinExistence type="predicted"/>
<protein>
    <recommendedName>
        <fullName evidence="4">Transmembrane protein</fullName>
    </recommendedName>
</protein>
<dbReference type="AlphaFoldDB" id="L9UW99"/>
<evidence type="ECO:0000256" key="1">
    <source>
        <dbReference type="SAM" id="Phobius"/>
    </source>
</evidence>
<dbReference type="EMBL" id="AOHU01000081">
    <property type="protein sequence ID" value="ELY29129.1"/>
    <property type="molecule type" value="Genomic_DNA"/>
</dbReference>
<evidence type="ECO:0000313" key="2">
    <source>
        <dbReference type="EMBL" id="ELY29129.1"/>
    </source>
</evidence>
<evidence type="ECO:0000313" key="3">
    <source>
        <dbReference type="Proteomes" id="UP000011532"/>
    </source>
</evidence>
<accession>L9UW99</accession>
<sequence>MGWKYRFRRRVFTNGKDSTVVLVLVFNFVRIEDLQRRSVDGNCDFDIEESRTPVFVTRIVLFLILLVVGVVLFTVSINQPGCE</sequence>
<dbReference type="Proteomes" id="UP000011532">
    <property type="component" value="Unassembled WGS sequence"/>
</dbReference>
<comment type="caution">
    <text evidence="2">The sequence shown here is derived from an EMBL/GenBank/DDBJ whole genome shotgun (WGS) entry which is preliminary data.</text>
</comment>
<keyword evidence="1" id="KW-1133">Transmembrane helix</keyword>
<reference evidence="2 3" key="2">
    <citation type="journal article" date="2014" name="PLoS Genet.">
        <title>Phylogenetically driven sequencing of extremely halophilic archaea reveals strategies for static and dynamic osmo-response.</title>
        <authorList>
            <person name="Becker E.A."/>
            <person name="Seitzer P.M."/>
            <person name="Tritt A."/>
            <person name="Larsen D."/>
            <person name="Krusor M."/>
            <person name="Yao A.I."/>
            <person name="Wu D."/>
            <person name="Madern D."/>
            <person name="Eisen J.A."/>
            <person name="Darling A.E."/>
            <person name="Facciotti M.T."/>
        </authorList>
    </citation>
    <scope>NUCLEOTIDE SEQUENCE [LARGE SCALE GENOMIC DNA]</scope>
    <source>
        <strain evidence="3">ATCC 29605 / DSM 3757 / JCM 8879 / NBRC 14742 / NCIMB 2012 / VKM B-1768 / DS2</strain>
    </source>
</reference>
<organism evidence="2 3">
    <name type="scientific">Haloferax volcanii (strain ATCC 29605 / DSM 3757 / JCM 8879 / NBRC 14742 / NCIMB 2012 / VKM B-1768 / DS2)</name>
    <name type="common">Halobacterium volcanii</name>
    <dbReference type="NCBI Taxonomy" id="309800"/>
    <lineage>
        <taxon>Archaea</taxon>
        <taxon>Methanobacteriati</taxon>
        <taxon>Methanobacteriota</taxon>
        <taxon>Stenosarchaea group</taxon>
        <taxon>Halobacteria</taxon>
        <taxon>Halobacteriales</taxon>
        <taxon>Haloferacaceae</taxon>
        <taxon>Haloferax</taxon>
    </lineage>
</organism>
<evidence type="ECO:0008006" key="4">
    <source>
        <dbReference type="Google" id="ProtNLM"/>
    </source>
</evidence>
<gene>
    <name evidence="2" type="ORF">C498_10731</name>
</gene>
<keyword evidence="1" id="KW-0812">Transmembrane</keyword>
<feature type="transmembrane region" description="Helical" evidence="1">
    <location>
        <begin position="59"/>
        <end position="77"/>
    </location>
</feature>
<reference evidence="3" key="1">
    <citation type="submission" date="2012-11" db="EMBL/GenBank/DDBJ databases">
        <authorList>
            <person name="Becker E.A."/>
            <person name="Seitzer P."/>
            <person name="Tritt A."/>
            <person name="Larsen D."/>
            <person name="Yao A."/>
            <person name="Wu D."/>
            <person name="Darling A."/>
            <person name="Eisen J.A."/>
            <person name="Facciotti M.T."/>
        </authorList>
    </citation>
    <scope>NUCLEOTIDE SEQUENCE [LARGE SCALE GENOMIC DNA]</scope>
    <source>
        <strain evidence="3">ATCC 29605 / DSM 3757 / JCM 8879 / NBRC 14742 / NCIMB 2012 / VKM B-1768 / DS2</strain>
    </source>
</reference>
<keyword evidence="1" id="KW-0472">Membrane</keyword>